<dbReference type="PATRIC" id="fig|157838.3.peg.3134"/>
<keyword evidence="2" id="KW-1185">Reference proteome</keyword>
<dbReference type="Proteomes" id="UP000051888">
    <property type="component" value="Unassembled WGS sequence"/>
</dbReference>
<dbReference type="STRING" id="157838.AN964_14110"/>
<evidence type="ECO:0008006" key="3">
    <source>
        <dbReference type="Google" id="ProtNLM"/>
    </source>
</evidence>
<dbReference type="AlphaFoldDB" id="A0A0Q3TKJ4"/>
<evidence type="ECO:0000313" key="2">
    <source>
        <dbReference type="Proteomes" id="UP000051888"/>
    </source>
</evidence>
<proteinExistence type="predicted"/>
<reference evidence="1 2" key="1">
    <citation type="submission" date="2015-09" db="EMBL/GenBank/DDBJ databases">
        <title>Genome sequencing project for genomic taxonomy and phylogenomics of Bacillus-like bacteria.</title>
        <authorList>
            <person name="Liu B."/>
            <person name="Wang J."/>
            <person name="Zhu Y."/>
            <person name="Liu G."/>
            <person name="Chen Q."/>
            <person name="Chen Z."/>
            <person name="Lan J."/>
            <person name="Che J."/>
            <person name="Ge C."/>
            <person name="Shi H."/>
            <person name="Pan Z."/>
            <person name="Liu X."/>
        </authorList>
    </citation>
    <scope>NUCLEOTIDE SEQUENCE [LARGE SCALE GENOMIC DNA]</scope>
    <source>
        <strain evidence="1 2">LMG 18435</strain>
    </source>
</reference>
<dbReference type="InterPro" id="IPR003615">
    <property type="entry name" value="HNH_nuc"/>
</dbReference>
<name>A0A0Q3TKJ4_9BACI</name>
<organism evidence="1 2">
    <name type="scientific">Heyndrickxia shackletonii</name>
    <dbReference type="NCBI Taxonomy" id="157838"/>
    <lineage>
        <taxon>Bacteria</taxon>
        <taxon>Bacillati</taxon>
        <taxon>Bacillota</taxon>
        <taxon>Bacilli</taxon>
        <taxon>Bacillales</taxon>
        <taxon>Bacillaceae</taxon>
        <taxon>Heyndrickxia</taxon>
    </lineage>
</organism>
<dbReference type="EMBL" id="LJJC01000004">
    <property type="protein sequence ID" value="KQL54518.1"/>
    <property type="molecule type" value="Genomic_DNA"/>
</dbReference>
<sequence length="136" mass="16604">MLKSCSYCGGIHQFGYDCPKKPKRIKSTEGLMGEIHKARTTQRWFKVRDYVRERDQHLCQLCVRNLYHTLQRYTFNNTQVHHVIPMKEDEDRNLWYNSENLLLVCKYHHDMCERGEVPREEQLEIVREQEYKYSNY</sequence>
<dbReference type="CDD" id="cd00085">
    <property type="entry name" value="HNHc"/>
    <property type="match status" value="1"/>
</dbReference>
<protein>
    <recommendedName>
        <fullName evidence="3">HNH endonuclease</fullName>
    </recommendedName>
</protein>
<evidence type="ECO:0000313" key="1">
    <source>
        <dbReference type="EMBL" id="KQL54518.1"/>
    </source>
</evidence>
<comment type="caution">
    <text evidence="1">The sequence shown here is derived from an EMBL/GenBank/DDBJ whole genome shotgun (WGS) entry which is preliminary data.</text>
</comment>
<accession>A0A0Q3TKJ4</accession>
<gene>
    <name evidence="1" type="ORF">AN964_14110</name>
</gene>
<dbReference type="Gene3D" id="1.10.30.50">
    <property type="match status" value="1"/>
</dbReference>